<proteinExistence type="predicted"/>
<organism evidence="10 11">
    <name type="scientific">Candidatus Prevotella avicola</name>
    <dbReference type="NCBI Taxonomy" id="2838738"/>
    <lineage>
        <taxon>Bacteria</taxon>
        <taxon>Pseudomonadati</taxon>
        <taxon>Bacteroidota</taxon>
        <taxon>Bacteroidia</taxon>
        <taxon>Bacteroidales</taxon>
        <taxon>Prevotellaceae</taxon>
        <taxon>Prevotella</taxon>
    </lineage>
</organism>
<comment type="subcellular location">
    <subcellularLocation>
        <location evidence="1">Cell membrane</location>
        <topology evidence="1">Multi-pass membrane protein</topology>
    </subcellularLocation>
</comment>
<feature type="transmembrane region" description="Helical" evidence="8">
    <location>
        <begin position="382"/>
        <end position="401"/>
    </location>
</feature>
<feature type="transmembrane region" description="Helical" evidence="8">
    <location>
        <begin position="132"/>
        <end position="151"/>
    </location>
</feature>
<evidence type="ECO:0000256" key="7">
    <source>
        <dbReference type="ARBA" id="ARBA00023136"/>
    </source>
</evidence>
<dbReference type="Proteomes" id="UP000824055">
    <property type="component" value="Unassembled WGS sequence"/>
</dbReference>
<name>A0A9D2JV15_9BACT</name>
<evidence type="ECO:0000313" key="10">
    <source>
        <dbReference type="EMBL" id="HIZ68660.1"/>
    </source>
</evidence>
<gene>
    <name evidence="10" type="ORF">H9966_02065</name>
</gene>
<feature type="transmembrane region" description="Helical" evidence="8">
    <location>
        <begin position="163"/>
        <end position="178"/>
    </location>
</feature>
<dbReference type="GO" id="GO:0016763">
    <property type="term" value="F:pentosyltransferase activity"/>
    <property type="evidence" value="ECO:0007669"/>
    <property type="project" value="TreeGrafter"/>
</dbReference>
<reference evidence="10" key="2">
    <citation type="submission" date="2021-04" db="EMBL/GenBank/DDBJ databases">
        <authorList>
            <person name="Gilroy R."/>
        </authorList>
    </citation>
    <scope>NUCLEOTIDE SEQUENCE</scope>
    <source>
        <strain evidence="10">ChiHecec3B27-8219</strain>
    </source>
</reference>
<reference evidence="10" key="1">
    <citation type="journal article" date="2021" name="PeerJ">
        <title>Extensive microbial diversity within the chicken gut microbiome revealed by metagenomics and culture.</title>
        <authorList>
            <person name="Gilroy R."/>
            <person name="Ravi A."/>
            <person name="Getino M."/>
            <person name="Pursley I."/>
            <person name="Horton D.L."/>
            <person name="Alikhan N.F."/>
            <person name="Baker D."/>
            <person name="Gharbi K."/>
            <person name="Hall N."/>
            <person name="Watson M."/>
            <person name="Adriaenssens E.M."/>
            <person name="Foster-Nyarko E."/>
            <person name="Jarju S."/>
            <person name="Secka A."/>
            <person name="Antonio M."/>
            <person name="Oren A."/>
            <person name="Chaudhuri R.R."/>
            <person name="La Ragione R."/>
            <person name="Hildebrand F."/>
            <person name="Pallen M.J."/>
        </authorList>
    </citation>
    <scope>NUCLEOTIDE SEQUENCE</scope>
    <source>
        <strain evidence="10">ChiHecec3B27-8219</strain>
    </source>
</reference>
<evidence type="ECO:0000256" key="4">
    <source>
        <dbReference type="ARBA" id="ARBA00022679"/>
    </source>
</evidence>
<evidence type="ECO:0000256" key="6">
    <source>
        <dbReference type="ARBA" id="ARBA00022989"/>
    </source>
</evidence>
<keyword evidence="5 8" id="KW-0812">Transmembrane</keyword>
<feature type="transmembrane region" description="Helical" evidence="8">
    <location>
        <begin position="109"/>
        <end position="126"/>
    </location>
</feature>
<dbReference type="PANTHER" id="PTHR33908">
    <property type="entry name" value="MANNOSYLTRANSFERASE YKCB-RELATED"/>
    <property type="match status" value="1"/>
</dbReference>
<dbReference type="GO" id="GO:0009103">
    <property type="term" value="P:lipopolysaccharide biosynthetic process"/>
    <property type="evidence" value="ECO:0007669"/>
    <property type="project" value="UniProtKB-ARBA"/>
</dbReference>
<feature type="transmembrane region" description="Helical" evidence="8">
    <location>
        <begin position="348"/>
        <end position="370"/>
    </location>
</feature>
<evidence type="ECO:0000256" key="1">
    <source>
        <dbReference type="ARBA" id="ARBA00004651"/>
    </source>
</evidence>
<feature type="transmembrane region" description="Helical" evidence="8">
    <location>
        <begin position="258"/>
        <end position="279"/>
    </location>
</feature>
<dbReference type="InterPro" id="IPR038731">
    <property type="entry name" value="RgtA/B/C-like"/>
</dbReference>
<feature type="transmembrane region" description="Helical" evidence="8">
    <location>
        <begin position="316"/>
        <end position="336"/>
    </location>
</feature>
<dbReference type="GO" id="GO:0005886">
    <property type="term" value="C:plasma membrane"/>
    <property type="evidence" value="ECO:0007669"/>
    <property type="project" value="UniProtKB-SubCell"/>
</dbReference>
<protein>
    <submittedName>
        <fullName evidence="10">Glycosyltransferase family 39 protein</fullName>
        <ecNumber evidence="10">2.4.-.-</ecNumber>
    </submittedName>
</protein>
<comment type="caution">
    <text evidence="10">The sequence shown here is derived from an EMBL/GenBank/DDBJ whole genome shotgun (WGS) entry which is preliminary data.</text>
</comment>
<evidence type="ECO:0000313" key="11">
    <source>
        <dbReference type="Proteomes" id="UP000824055"/>
    </source>
</evidence>
<evidence type="ECO:0000256" key="2">
    <source>
        <dbReference type="ARBA" id="ARBA00022475"/>
    </source>
</evidence>
<keyword evidence="7 8" id="KW-0472">Membrane</keyword>
<feature type="transmembrane region" description="Helical" evidence="8">
    <location>
        <begin position="291"/>
        <end position="310"/>
    </location>
</feature>
<dbReference type="EMBL" id="DXBE01000020">
    <property type="protein sequence ID" value="HIZ68660.1"/>
    <property type="molecule type" value="Genomic_DNA"/>
</dbReference>
<feature type="transmembrane region" description="Helical" evidence="8">
    <location>
        <begin position="83"/>
        <end position="102"/>
    </location>
</feature>
<feature type="domain" description="Glycosyltransferase RgtA/B/C/D-like" evidence="9">
    <location>
        <begin position="59"/>
        <end position="226"/>
    </location>
</feature>
<feature type="transmembrane region" description="Helical" evidence="8">
    <location>
        <begin position="184"/>
        <end position="200"/>
    </location>
</feature>
<evidence type="ECO:0000256" key="3">
    <source>
        <dbReference type="ARBA" id="ARBA00022676"/>
    </source>
</evidence>
<keyword evidence="6 8" id="KW-1133">Transmembrane helix</keyword>
<dbReference type="GO" id="GO:0010041">
    <property type="term" value="P:response to iron(III) ion"/>
    <property type="evidence" value="ECO:0007669"/>
    <property type="project" value="TreeGrafter"/>
</dbReference>
<feature type="transmembrane region" description="Helical" evidence="8">
    <location>
        <begin position="212"/>
        <end position="232"/>
    </location>
</feature>
<keyword evidence="3 10" id="KW-0328">Glycosyltransferase</keyword>
<keyword evidence="4 10" id="KW-0808">Transferase</keyword>
<evidence type="ECO:0000256" key="8">
    <source>
        <dbReference type="SAM" id="Phobius"/>
    </source>
</evidence>
<keyword evidence="2" id="KW-1003">Cell membrane</keyword>
<dbReference type="AlphaFoldDB" id="A0A9D2JV15"/>
<dbReference type="InterPro" id="IPR050297">
    <property type="entry name" value="LipidA_mod_glycosyltrf_83"/>
</dbReference>
<dbReference type="PANTHER" id="PTHR33908:SF3">
    <property type="entry name" value="UNDECAPRENYL PHOSPHATE-ALPHA-4-AMINO-4-DEOXY-L-ARABINOSE ARABINOSYL TRANSFERASE"/>
    <property type="match status" value="1"/>
</dbReference>
<dbReference type="Pfam" id="PF13231">
    <property type="entry name" value="PMT_2"/>
    <property type="match status" value="1"/>
</dbReference>
<sequence length="540" mass="62714">MKFRDFMLLAILCTTTFFIYNTALPADIMEVRNIITAREIIDNDSWLYPTLNGVLQLEKPPLPTWVAAAIEYISPDSLGAQRMAAGVMAVVWITFFYYVALYLSQRKDYALYSTIIFMTCYNVVQMGRTASWDIYCNAFMMAAIYFLMRGLYDDYFKERQRPWLYLPLAGLMMGLSFLSKGPVAFYAQLLPALIAALIFIRPLDVREKWKPLAAMVVICLVVSGWWYVYLLLNHHEEVMAFLSQHGYWGMRIVRPWYYYWRFFCETGVWTTLMLTALMIPFWNKRLPERRGYLIAVTWTLVALVLLSLIPEKRVRYLLPMMTPCSLAMGYVIIYFKDYCHKDRQAERLFLLNGVVMSVVTFTLPVLVFIFGYQRDSMHLDSYVGITLLIVLAGLWIARATMNRDARQLIFGVAALFAVICSFLLRPIANVFDNPDKNSIHQISNLDLPFYHKADEDLRIELIYSARHQIKPLDLSDEKAVEKAMPCVVITRDDITKSLSGEQLKKIRLEPLGRFDDNKHPKGNEHYTADFINHATILRQR</sequence>
<evidence type="ECO:0000259" key="9">
    <source>
        <dbReference type="Pfam" id="PF13231"/>
    </source>
</evidence>
<dbReference type="EC" id="2.4.-.-" evidence="10"/>
<accession>A0A9D2JV15</accession>
<evidence type="ECO:0000256" key="5">
    <source>
        <dbReference type="ARBA" id="ARBA00022692"/>
    </source>
</evidence>
<feature type="transmembrane region" description="Helical" evidence="8">
    <location>
        <begin position="408"/>
        <end position="428"/>
    </location>
</feature>